<keyword evidence="9" id="KW-0732">Signal</keyword>
<evidence type="ECO:0000256" key="4">
    <source>
        <dbReference type="ARBA" id="ARBA00022452"/>
    </source>
</evidence>
<feature type="chain" id="PRO_5034687512" evidence="9">
    <location>
        <begin position="25"/>
        <end position="440"/>
    </location>
</feature>
<protein>
    <submittedName>
        <fullName evidence="10">Transporter</fullName>
    </submittedName>
</protein>
<keyword evidence="5" id="KW-0812">Transmembrane</keyword>
<dbReference type="AlphaFoldDB" id="A0A8E1R0Y5"/>
<dbReference type="SUPFAM" id="SSF56954">
    <property type="entry name" value="Outer membrane efflux proteins (OEP)"/>
    <property type="match status" value="1"/>
</dbReference>
<evidence type="ECO:0000256" key="3">
    <source>
        <dbReference type="ARBA" id="ARBA00022448"/>
    </source>
</evidence>
<dbReference type="EMBL" id="LFQU01000015">
    <property type="protein sequence ID" value="KOO68307.1"/>
    <property type="molecule type" value="Genomic_DNA"/>
</dbReference>
<proteinExistence type="inferred from homology"/>
<evidence type="ECO:0000256" key="6">
    <source>
        <dbReference type="ARBA" id="ARBA00023136"/>
    </source>
</evidence>
<dbReference type="Pfam" id="PF02321">
    <property type="entry name" value="OEP"/>
    <property type="match status" value="2"/>
</dbReference>
<keyword evidence="7" id="KW-0998">Cell outer membrane</keyword>
<dbReference type="Proteomes" id="UP000036951">
    <property type="component" value="Unassembled WGS sequence"/>
</dbReference>
<dbReference type="GO" id="GO:0015562">
    <property type="term" value="F:efflux transmembrane transporter activity"/>
    <property type="evidence" value="ECO:0007669"/>
    <property type="project" value="InterPro"/>
</dbReference>
<gene>
    <name evidence="10" type="ORF">ACU52_08685</name>
</gene>
<comment type="similarity">
    <text evidence="2">Belongs to the outer membrane factor (OMF) (TC 1.B.17) family.</text>
</comment>
<evidence type="ECO:0000256" key="5">
    <source>
        <dbReference type="ARBA" id="ARBA00022692"/>
    </source>
</evidence>
<evidence type="ECO:0000256" key="9">
    <source>
        <dbReference type="SAM" id="SignalP"/>
    </source>
</evidence>
<keyword evidence="6" id="KW-0472">Membrane</keyword>
<dbReference type="GO" id="GO:0009279">
    <property type="term" value="C:cell outer membrane"/>
    <property type="evidence" value="ECO:0007669"/>
    <property type="project" value="UniProtKB-SubCell"/>
</dbReference>
<evidence type="ECO:0000313" key="10">
    <source>
        <dbReference type="EMBL" id="KOO68307.1"/>
    </source>
</evidence>
<dbReference type="GO" id="GO:1990281">
    <property type="term" value="C:efflux pump complex"/>
    <property type="evidence" value="ECO:0007669"/>
    <property type="project" value="TreeGrafter"/>
</dbReference>
<feature type="signal peptide" evidence="9">
    <location>
        <begin position="1"/>
        <end position="24"/>
    </location>
</feature>
<feature type="coiled-coil region" evidence="8">
    <location>
        <begin position="121"/>
        <end position="148"/>
    </location>
</feature>
<keyword evidence="4" id="KW-1134">Transmembrane beta strand</keyword>
<dbReference type="OrthoDB" id="916581at2"/>
<dbReference type="PANTHER" id="PTHR30026">
    <property type="entry name" value="OUTER MEMBRANE PROTEIN TOLC"/>
    <property type="match status" value="1"/>
</dbReference>
<name>A0A8E1R0Y5_9BACT</name>
<evidence type="ECO:0000256" key="1">
    <source>
        <dbReference type="ARBA" id="ARBA00004442"/>
    </source>
</evidence>
<dbReference type="Gene3D" id="1.20.1600.10">
    <property type="entry name" value="Outer membrane efflux proteins (OEP)"/>
    <property type="match status" value="1"/>
</dbReference>
<comment type="subcellular location">
    <subcellularLocation>
        <location evidence="1">Cell outer membrane</location>
    </subcellularLocation>
</comment>
<evidence type="ECO:0000256" key="2">
    <source>
        <dbReference type="ARBA" id="ARBA00007613"/>
    </source>
</evidence>
<sequence>MQSRHIRTFIVALLTSSAALPACAQTACDTLYLSVEELLSKVSRSHLQVAADRLKEQMAAERAKTARMSRLPSVSVGLRAGYLGQPIVWENGLSHATRPDSPDWQQNYTVDVSQPVYQGGRIKYSIRKADLEQELARLQTAADEGDIRLAMLSRYLELFSMYKQHMVLDRKIAESERRLKDIRRLKAEGVITNNDVLRSELQLTDDRLALQETDNDIRIASQQIDILLGLDERLLLMPDTALLADERHVDSYEYYVERASLADPSVLALHKQTEIAENNVCIKQSALRPSVSLTASNTLARPVSRTMADMYNNAWNVGVSVSYPLSALYTDRHQLREARQNVQLMHNAEEQKQQQIRMAVQSALLRHREAISRVEALKLSVRQASENYRIMYNRYMNQLAILTDLLDADNLRLNAELQLTTARTQVAYTYYELQRAVGEL</sequence>
<dbReference type="InterPro" id="IPR051906">
    <property type="entry name" value="TolC-like"/>
</dbReference>
<keyword evidence="3" id="KW-0813">Transport</keyword>
<evidence type="ECO:0000313" key="11">
    <source>
        <dbReference type="Proteomes" id="UP000036951"/>
    </source>
</evidence>
<dbReference type="PANTHER" id="PTHR30026:SF23">
    <property type="entry name" value="TO APRF-PUTATIVE OUTER MEMBRANE EFFLUX PROTEIN OR SECRETED ALKALINE PHOSPHATASE-RELATED"/>
    <property type="match status" value="1"/>
</dbReference>
<reference evidence="10 11" key="1">
    <citation type="submission" date="2015-06" db="EMBL/GenBank/DDBJ databases">
        <title>Prevotella sp. 109, sp. nov., a novel member of the family Prevotellaceae isolated from human faeces.</title>
        <authorList>
            <person name="Shkoporov A.N."/>
            <person name="Chaplin A.V."/>
            <person name="Kafarskaia L.I."/>
            <person name="Efimov B.A."/>
        </authorList>
    </citation>
    <scope>NUCLEOTIDE SEQUENCE [LARGE SCALE GENOMIC DNA]</scope>
    <source>
        <strain evidence="10 11">109</strain>
    </source>
</reference>
<comment type="caution">
    <text evidence="10">The sequence shown here is derived from an EMBL/GenBank/DDBJ whole genome shotgun (WGS) entry which is preliminary data.</text>
</comment>
<evidence type="ECO:0000256" key="8">
    <source>
        <dbReference type="SAM" id="Coils"/>
    </source>
</evidence>
<accession>A0A8E1R0Y5</accession>
<keyword evidence="11" id="KW-1185">Reference proteome</keyword>
<evidence type="ECO:0000256" key="7">
    <source>
        <dbReference type="ARBA" id="ARBA00023237"/>
    </source>
</evidence>
<keyword evidence="8" id="KW-0175">Coiled coil</keyword>
<dbReference type="InterPro" id="IPR003423">
    <property type="entry name" value="OMP_efflux"/>
</dbReference>
<organism evidence="10 11">
    <name type="scientific">Xylanibacter rarus</name>
    <dbReference type="NCBI Taxonomy" id="1676614"/>
    <lineage>
        <taxon>Bacteria</taxon>
        <taxon>Pseudomonadati</taxon>
        <taxon>Bacteroidota</taxon>
        <taxon>Bacteroidia</taxon>
        <taxon>Bacteroidales</taxon>
        <taxon>Prevotellaceae</taxon>
        <taxon>Xylanibacter</taxon>
    </lineage>
</organism>
<dbReference type="GO" id="GO:0015288">
    <property type="term" value="F:porin activity"/>
    <property type="evidence" value="ECO:0007669"/>
    <property type="project" value="TreeGrafter"/>
</dbReference>
<dbReference type="RefSeq" id="WP_053398514.1">
    <property type="nucleotide sequence ID" value="NZ_DAWCKJ010000059.1"/>
</dbReference>